<evidence type="ECO:0000259" key="6">
    <source>
        <dbReference type="SMART" id="SM00849"/>
    </source>
</evidence>
<name>A0A9X6WGR7_BACTU</name>
<protein>
    <submittedName>
        <fullName evidence="7">MBL fold metallo-hydrolase</fullName>
    </submittedName>
</protein>
<proteinExistence type="inferred from homology"/>
<feature type="domain" description="Metallo-beta-lactamase" evidence="6">
    <location>
        <begin position="33"/>
        <end position="268"/>
    </location>
</feature>
<evidence type="ECO:0000313" key="8">
    <source>
        <dbReference type="Proteomes" id="UP000224003"/>
    </source>
</evidence>
<reference evidence="7 8" key="1">
    <citation type="submission" date="2017-09" db="EMBL/GenBank/DDBJ databases">
        <title>Large-scale bioinformatics analysis of Bacillus genomes uncovers conserved roles of natural products in bacterial physiology.</title>
        <authorList>
            <consortium name="Agbiome Team Llc"/>
            <person name="Bleich R.M."/>
            <person name="Grubbs K.J."/>
            <person name="Santa Maria K.C."/>
            <person name="Allen S.E."/>
            <person name="Farag S."/>
            <person name="Shank E.A."/>
            <person name="Bowers A."/>
        </authorList>
    </citation>
    <scope>NUCLEOTIDE SEQUENCE [LARGE SCALE GENOMIC DNA]</scope>
    <source>
        <strain evidence="7 8">AFS085496</strain>
    </source>
</reference>
<dbReference type="AlphaFoldDB" id="A0A9X6WGR7"/>
<comment type="caution">
    <text evidence="7">The sequence shown here is derived from an EMBL/GenBank/DDBJ whole genome shotgun (WGS) entry which is preliminary data.</text>
</comment>
<evidence type="ECO:0000313" key="7">
    <source>
        <dbReference type="EMBL" id="PFJ24678.1"/>
    </source>
</evidence>
<sequence>MKINSLKLYECGYCTHPEKIVYSKGPWKQIGFPAIVGLLNHPKHGYILFDTGYANHFMEATKSFPYSVYAKLTPVYFKEEQSIKNQLSKDGISTSDIKYILISHFHGDHTAGLKDFPHAKILTFEKAYNDIKGKSKFKALTKGCLLDTLPSDLEDRMVFIDQKPKQTLSSEYAPFNEGYDVFDDGSMFAVDVTGHAIGQFGVFVVFNSNKTVFLCSDAVWLSKTYQNLVFPSFITNFLTADSDSYRMNINKLHELSKSSPHIEILPTHCSLTWDIARKGVIYE</sequence>
<dbReference type="InterPro" id="IPR051013">
    <property type="entry name" value="MBL_superfamily_lactonases"/>
</dbReference>
<dbReference type="Gene3D" id="3.60.15.10">
    <property type="entry name" value="Ribonuclease Z/Hydroxyacylglutathione hydrolase-like"/>
    <property type="match status" value="1"/>
</dbReference>
<dbReference type="PANTHER" id="PTHR42978:SF2">
    <property type="entry name" value="102 KBASES UNSTABLE REGION: FROM 1 TO 119443"/>
    <property type="match status" value="1"/>
</dbReference>
<evidence type="ECO:0000256" key="4">
    <source>
        <dbReference type="ARBA" id="ARBA00022801"/>
    </source>
</evidence>
<dbReference type="Pfam" id="PF00753">
    <property type="entry name" value="Lactamase_B"/>
    <property type="match status" value="1"/>
</dbReference>
<dbReference type="InterPro" id="IPR001279">
    <property type="entry name" value="Metallo-B-lactamas"/>
</dbReference>
<dbReference type="CDD" id="cd07730">
    <property type="entry name" value="metallo-hydrolase-like_MBL-fold"/>
    <property type="match status" value="1"/>
</dbReference>
<keyword evidence="5" id="KW-0862">Zinc</keyword>
<evidence type="ECO:0000256" key="2">
    <source>
        <dbReference type="ARBA" id="ARBA00007749"/>
    </source>
</evidence>
<dbReference type="GO" id="GO:0046872">
    <property type="term" value="F:metal ion binding"/>
    <property type="evidence" value="ECO:0007669"/>
    <property type="project" value="UniProtKB-KW"/>
</dbReference>
<keyword evidence="3" id="KW-0479">Metal-binding</keyword>
<dbReference type="Proteomes" id="UP000224003">
    <property type="component" value="Unassembled WGS sequence"/>
</dbReference>
<dbReference type="SUPFAM" id="SSF56281">
    <property type="entry name" value="Metallo-hydrolase/oxidoreductase"/>
    <property type="match status" value="1"/>
</dbReference>
<dbReference type="EMBL" id="NUVX01000129">
    <property type="protein sequence ID" value="PFJ24678.1"/>
    <property type="molecule type" value="Genomic_DNA"/>
</dbReference>
<evidence type="ECO:0000256" key="1">
    <source>
        <dbReference type="ARBA" id="ARBA00001947"/>
    </source>
</evidence>
<keyword evidence="4" id="KW-0378">Hydrolase</keyword>
<gene>
    <name evidence="7" type="ORF">COJ15_36335</name>
</gene>
<accession>A0A9X6WGR7</accession>
<comment type="similarity">
    <text evidence="2">Belongs to the metallo-beta-lactamase superfamily.</text>
</comment>
<dbReference type="InterPro" id="IPR036866">
    <property type="entry name" value="RibonucZ/Hydroxyglut_hydro"/>
</dbReference>
<organism evidence="7 8">
    <name type="scientific">Bacillus thuringiensis</name>
    <dbReference type="NCBI Taxonomy" id="1428"/>
    <lineage>
        <taxon>Bacteria</taxon>
        <taxon>Bacillati</taxon>
        <taxon>Bacillota</taxon>
        <taxon>Bacilli</taxon>
        <taxon>Bacillales</taxon>
        <taxon>Bacillaceae</taxon>
        <taxon>Bacillus</taxon>
        <taxon>Bacillus cereus group</taxon>
    </lineage>
</organism>
<dbReference type="GO" id="GO:0016787">
    <property type="term" value="F:hydrolase activity"/>
    <property type="evidence" value="ECO:0007669"/>
    <property type="project" value="UniProtKB-KW"/>
</dbReference>
<dbReference type="RefSeq" id="WP_098007185.1">
    <property type="nucleotide sequence ID" value="NZ_NUVX01000129.1"/>
</dbReference>
<evidence type="ECO:0000256" key="5">
    <source>
        <dbReference type="ARBA" id="ARBA00022833"/>
    </source>
</evidence>
<evidence type="ECO:0000256" key="3">
    <source>
        <dbReference type="ARBA" id="ARBA00022723"/>
    </source>
</evidence>
<dbReference type="PANTHER" id="PTHR42978">
    <property type="entry name" value="QUORUM-QUENCHING LACTONASE YTNP-RELATED-RELATED"/>
    <property type="match status" value="1"/>
</dbReference>
<dbReference type="SMART" id="SM00849">
    <property type="entry name" value="Lactamase_B"/>
    <property type="match status" value="1"/>
</dbReference>
<comment type="cofactor">
    <cofactor evidence="1">
        <name>Zn(2+)</name>
        <dbReference type="ChEBI" id="CHEBI:29105"/>
    </cofactor>
</comment>